<feature type="domain" description="Helicase C-terminal" evidence="6">
    <location>
        <begin position="360"/>
        <end position="516"/>
    </location>
</feature>
<dbReference type="AGR" id="Xenbase:XB-GENE-969500"/>
<evidence type="ECO:0000256" key="4">
    <source>
        <dbReference type="ARBA" id="ARBA00022840"/>
    </source>
</evidence>
<dbReference type="GO" id="GO:0004386">
    <property type="term" value="F:helicase activity"/>
    <property type="evidence" value="ECO:0007669"/>
    <property type="project" value="UniProtKB-KW"/>
</dbReference>
<dbReference type="KEGG" id="xtr:100487122"/>
<dbReference type="RefSeq" id="XP_002941020.2">
    <property type="nucleotide sequence ID" value="XM_002940974.5"/>
</dbReference>
<reference evidence="8" key="1">
    <citation type="submission" date="2025-08" db="UniProtKB">
        <authorList>
            <consortium name="RefSeq"/>
        </authorList>
    </citation>
    <scope>IDENTIFICATION</scope>
    <source>
        <strain evidence="8">Nigerian</strain>
        <tissue evidence="8">Liver and blood</tissue>
    </source>
</reference>
<feature type="domain" description="Helicase ATP-binding" evidence="5">
    <location>
        <begin position="146"/>
        <end position="334"/>
    </location>
</feature>
<dbReference type="InterPro" id="IPR001650">
    <property type="entry name" value="Helicase_C-like"/>
</dbReference>
<evidence type="ECO:0000256" key="3">
    <source>
        <dbReference type="ARBA" id="ARBA00022806"/>
    </source>
</evidence>
<keyword evidence="4" id="KW-0067">ATP-binding</keyword>
<dbReference type="Gene3D" id="3.40.50.300">
    <property type="entry name" value="P-loop containing nucleotide triphosphate hydrolases"/>
    <property type="match status" value="2"/>
</dbReference>
<dbReference type="AlphaFoldDB" id="A0A8J0QWX6"/>
<evidence type="ECO:0000256" key="2">
    <source>
        <dbReference type="ARBA" id="ARBA00022801"/>
    </source>
</evidence>
<proteinExistence type="predicted"/>
<dbReference type="SMART" id="SM00490">
    <property type="entry name" value="HELICc"/>
    <property type="match status" value="1"/>
</dbReference>
<dbReference type="PANTHER" id="PTHR47960">
    <property type="entry name" value="DEAD-BOX ATP-DEPENDENT RNA HELICASE 50"/>
    <property type="match status" value="1"/>
</dbReference>
<dbReference type="SUPFAM" id="SSF52540">
    <property type="entry name" value="P-loop containing nucleoside triphosphate hydrolases"/>
    <property type="match status" value="1"/>
</dbReference>
<gene>
    <name evidence="8 9" type="primary">ddx28</name>
</gene>
<dbReference type="InterPro" id="IPR011545">
    <property type="entry name" value="DEAD/DEAH_box_helicase_dom"/>
</dbReference>
<protein>
    <submittedName>
        <fullName evidence="8">Probable ATP-dependent RNA helicase DDX28</fullName>
    </submittedName>
</protein>
<accession>A0A8J0QWX6</accession>
<dbReference type="OrthoDB" id="10256233at2759"/>
<dbReference type="GO" id="GO:1902775">
    <property type="term" value="P:mitochondrial large ribosomal subunit assembly"/>
    <property type="evidence" value="ECO:0000318"/>
    <property type="project" value="GO_Central"/>
</dbReference>
<dbReference type="Xenbase" id="XB-GENE-969500">
    <property type="gene designation" value="ddx28"/>
</dbReference>
<sequence length="522" mass="58322">MLNVRNGVFRPAFHWYFNYRSYCVNLPVIRLPCRSQLRLDHLRKQPSAPSVLPTRTGKLLVLSKRRELNQYAAETIGRWENRPLVSQGWKHNASRGDHFIILQQQGHGPTPDISCNFQSLGLDEELVSILNSIGITSPTWVQIKSIRNLLQGKNILSTAETGSGKTLAYLLPILHELKRSKRSAHSSLPRCLVLVPSRELAGQIVSVAQNFCAKLQLTVQFVGGGLGQTAVESKLGRGPIDILVATPGALWKALQKDIISLNELCYVVLDEVDTLIDHTFLKLTGDILKHIKIASSPSDLQGSEKMAQLAVIGATFPNGTDQVLGKITGLENITTIKSSKVHFPLLHVQQTFLRVKGSEKVLELLTLLKKQQLGSPGSGVFIFCNSSSTVNWLSYILEEHGMKHYRLHGQMPARMRMNIYKSFQKGQKEVLVCTDIASRGLDISRVNTVVNYDFPFTLQDYLHRVGRVGRVGSGEHCSAVSFVTHAWDVELVQKIETAVRKHIMLPCMYINTKENLQKELVK</sequence>
<evidence type="ECO:0000313" key="7">
    <source>
        <dbReference type="Proteomes" id="UP000008143"/>
    </source>
</evidence>
<keyword evidence="2" id="KW-0378">Hydrolase</keyword>
<dbReference type="PROSITE" id="PS51194">
    <property type="entry name" value="HELICASE_CTER"/>
    <property type="match status" value="1"/>
</dbReference>
<evidence type="ECO:0000256" key="1">
    <source>
        <dbReference type="ARBA" id="ARBA00022741"/>
    </source>
</evidence>
<dbReference type="Pfam" id="PF00270">
    <property type="entry name" value="DEAD"/>
    <property type="match status" value="1"/>
</dbReference>
<keyword evidence="7" id="KW-1185">Reference proteome</keyword>
<dbReference type="InterPro" id="IPR027417">
    <property type="entry name" value="P-loop_NTPase"/>
</dbReference>
<dbReference type="Proteomes" id="UP000008143">
    <property type="component" value="Chromosome 4"/>
</dbReference>
<dbReference type="CDD" id="cd18787">
    <property type="entry name" value="SF2_C_DEAD"/>
    <property type="match status" value="1"/>
</dbReference>
<dbReference type="GO" id="GO:0016787">
    <property type="term" value="F:hydrolase activity"/>
    <property type="evidence" value="ECO:0007669"/>
    <property type="project" value="UniProtKB-KW"/>
</dbReference>
<dbReference type="GeneID" id="100487122"/>
<evidence type="ECO:0000259" key="5">
    <source>
        <dbReference type="PROSITE" id="PS51192"/>
    </source>
</evidence>
<dbReference type="GO" id="GO:0003676">
    <property type="term" value="F:nucleic acid binding"/>
    <property type="evidence" value="ECO:0007669"/>
    <property type="project" value="InterPro"/>
</dbReference>
<dbReference type="SMART" id="SM00487">
    <property type="entry name" value="DEXDc"/>
    <property type="match status" value="1"/>
</dbReference>
<organism evidence="7 8">
    <name type="scientific">Xenopus tropicalis</name>
    <name type="common">Western clawed frog</name>
    <name type="synonym">Silurana tropicalis</name>
    <dbReference type="NCBI Taxonomy" id="8364"/>
    <lineage>
        <taxon>Eukaryota</taxon>
        <taxon>Metazoa</taxon>
        <taxon>Chordata</taxon>
        <taxon>Craniata</taxon>
        <taxon>Vertebrata</taxon>
        <taxon>Euteleostomi</taxon>
        <taxon>Amphibia</taxon>
        <taxon>Batrachia</taxon>
        <taxon>Anura</taxon>
        <taxon>Pipoidea</taxon>
        <taxon>Pipidae</taxon>
        <taxon>Xenopodinae</taxon>
        <taxon>Xenopus</taxon>
        <taxon>Silurana</taxon>
    </lineage>
</organism>
<dbReference type="OMA" id="NGDMLMK"/>
<evidence type="ECO:0000259" key="6">
    <source>
        <dbReference type="PROSITE" id="PS51194"/>
    </source>
</evidence>
<dbReference type="GO" id="GO:0005739">
    <property type="term" value="C:mitochondrion"/>
    <property type="evidence" value="ECO:0000318"/>
    <property type="project" value="GO_Central"/>
</dbReference>
<dbReference type="GO" id="GO:0005524">
    <property type="term" value="F:ATP binding"/>
    <property type="evidence" value="ECO:0007669"/>
    <property type="project" value="UniProtKB-KW"/>
</dbReference>
<keyword evidence="1" id="KW-0547">Nucleotide-binding</keyword>
<keyword evidence="3 8" id="KW-0347">Helicase</keyword>
<dbReference type="PROSITE" id="PS51192">
    <property type="entry name" value="HELICASE_ATP_BIND_1"/>
    <property type="match status" value="1"/>
</dbReference>
<dbReference type="Pfam" id="PF00271">
    <property type="entry name" value="Helicase_C"/>
    <property type="match status" value="1"/>
</dbReference>
<name>A0A8J0QWX6_XENTR</name>
<evidence type="ECO:0000313" key="9">
    <source>
        <dbReference type="Xenbase" id="XB-GENE-969500"/>
    </source>
</evidence>
<dbReference type="CTD" id="55794"/>
<evidence type="ECO:0000313" key="8">
    <source>
        <dbReference type="RefSeq" id="XP_002941020.2"/>
    </source>
</evidence>
<dbReference type="InterPro" id="IPR014001">
    <property type="entry name" value="Helicase_ATP-bd"/>
</dbReference>